<comment type="caution">
    <text evidence="2">The sequence shown here is derived from an EMBL/GenBank/DDBJ whole genome shotgun (WGS) entry which is preliminary data.</text>
</comment>
<protein>
    <submittedName>
        <fullName evidence="2">Unnamed protein product</fullName>
    </submittedName>
</protein>
<proteinExistence type="predicted"/>
<evidence type="ECO:0000313" key="3">
    <source>
        <dbReference type="Proteomes" id="UP001165121"/>
    </source>
</evidence>
<dbReference type="EMBL" id="BSXT01004789">
    <property type="protein sequence ID" value="GMF58949.1"/>
    <property type="molecule type" value="Genomic_DNA"/>
</dbReference>
<feature type="compositionally biased region" description="Acidic residues" evidence="1">
    <location>
        <begin position="79"/>
        <end position="90"/>
    </location>
</feature>
<evidence type="ECO:0000313" key="2">
    <source>
        <dbReference type="EMBL" id="GMF58949.1"/>
    </source>
</evidence>
<name>A0A9W7D5A0_9STRA</name>
<feature type="region of interest" description="Disordered" evidence="1">
    <location>
        <begin position="75"/>
        <end position="179"/>
    </location>
</feature>
<dbReference type="Proteomes" id="UP001165121">
    <property type="component" value="Unassembled WGS sequence"/>
</dbReference>
<feature type="region of interest" description="Disordered" evidence="1">
    <location>
        <begin position="1"/>
        <end position="62"/>
    </location>
</feature>
<keyword evidence="3" id="KW-1185">Reference proteome</keyword>
<gene>
    <name evidence="2" type="ORF">Pfra01_002543300</name>
</gene>
<sequence length="215" mass="22704">MSTPMTQAVGTSAASAAANTVVASSATAGSSSASSSVVTSPVTTSSFPKRHRSLGGYKKARDNTVFAYNDLEALFDVGSDTDMEDGEEDKETSSSRRDDPSVGSRRPRKDDSDASSSKRSLSGSGRPLADAGPFPSPRSGGDCTPSGVQASRTAPMRDPWMPTPRESESHFGSTAPPSPYTVYSCIKDDDVTKELGFDPATDQRPDYYIGLFHEL</sequence>
<evidence type="ECO:0000256" key="1">
    <source>
        <dbReference type="SAM" id="MobiDB-lite"/>
    </source>
</evidence>
<feature type="compositionally biased region" description="Low complexity" evidence="1">
    <location>
        <begin position="114"/>
        <end position="128"/>
    </location>
</feature>
<dbReference type="OrthoDB" id="104310at2759"/>
<organism evidence="2 3">
    <name type="scientific">Phytophthora fragariaefolia</name>
    <dbReference type="NCBI Taxonomy" id="1490495"/>
    <lineage>
        <taxon>Eukaryota</taxon>
        <taxon>Sar</taxon>
        <taxon>Stramenopiles</taxon>
        <taxon>Oomycota</taxon>
        <taxon>Peronosporomycetes</taxon>
        <taxon>Peronosporales</taxon>
        <taxon>Peronosporaceae</taxon>
        <taxon>Phytophthora</taxon>
    </lineage>
</organism>
<reference evidence="2" key="1">
    <citation type="submission" date="2023-04" db="EMBL/GenBank/DDBJ databases">
        <title>Phytophthora fragariaefolia NBRC 109709.</title>
        <authorList>
            <person name="Ichikawa N."/>
            <person name="Sato H."/>
            <person name="Tonouchi N."/>
        </authorList>
    </citation>
    <scope>NUCLEOTIDE SEQUENCE</scope>
    <source>
        <strain evidence="2">NBRC 109709</strain>
    </source>
</reference>
<dbReference type="AlphaFoldDB" id="A0A9W7D5A0"/>
<feature type="compositionally biased region" description="Low complexity" evidence="1">
    <location>
        <begin position="8"/>
        <end position="46"/>
    </location>
</feature>
<feature type="compositionally biased region" description="Basic and acidic residues" evidence="1">
    <location>
        <begin position="91"/>
        <end position="100"/>
    </location>
</feature>
<accession>A0A9W7D5A0</accession>